<organism evidence="2">
    <name type="scientific">freshwater metagenome</name>
    <dbReference type="NCBI Taxonomy" id="449393"/>
    <lineage>
        <taxon>unclassified sequences</taxon>
        <taxon>metagenomes</taxon>
        <taxon>ecological metagenomes</taxon>
    </lineage>
</organism>
<name>A0A6J6B598_9ZZZZ</name>
<dbReference type="InterPro" id="IPR036291">
    <property type="entry name" value="NAD(P)-bd_dom_sf"/>
</dbReference>
<reference evidence="2" key="1">
    <citation type="submission" date="2020-05" db="EMBL/GenBank/DDBJ databases">
        <authorList>
            <person name="Chiriac C."/>
            <person name="Salcher M."/>
            <person name="Ghai R."/>
            <person name="Kavagutti S V."/>
        </authorList>
    </citation>
    <scope>NUCLEOTIDE SEQUENCE</scope>
</reference>
<protein>
    <submittedName>
        <fullName evidence="2">Unannotated protein</fullName>
    </submittedName>
</protein>
<proteinExistence type="predicted"/>
<evidence type="ECO:0000259" key="1">
    <source>
        <dbReference type="SMART" id="SM00881"/>
    </source>
</evidence>
<evidence type="ECO:0000313" key="2">
    <source>
        <dbReference type="EMBL" id="CAB4533847.1"/>
    </source>
</evidence>
<dbReference type="PANTHER" id="PTHR33303">
    <property type="entry name" value="CYTOPLASMIC PROTEIN-RELATED"/>
    <property type="match status" value="1"/>
</dbReference>
<feature type="domain" description="CoA-binding" evidence="1">
    <location>
        <begin position="15"/>
        <end position="108"/>
    </location>
</feature>
<sequence length="141" mass="15583">MTTLAPTDDELRKLLLAVHSIAIVGVSANPERASYQVARYLQKNSDYELFFVNPSEEEILGQKVYKSLSEIEQEIDLVDVFRKPSDCLEVLHQAISIKAKNIWLQLGISVAEVASEGAEAGLGVIMDRCIKIDHAKLLGNS</sequence>
<dbReference type="SUPFAM" id="SSF51735">
    <property type="entry name" value="NAD(P)-binding Rossmann-fold domains"/>
    <property type="match status" value="1"/>
</dbReference>
<dbReference type="SMART" id="SM00881">
    <property type="entry name" value="CoA_binding"/>
    <property type="match status" value="1"/>
</dbReference>
<accession>A0A6J6B598</accession>
<dbReference type="AlphaFoldDB" id="A0A6J6B598"/>
<dbReference type="Pfam" id="PF13380">
    <property type="entry name" value="CoA_binding_2"/>
    <property type="match status" value="1"/>
</dbReference>
<dbReference type="Gene3D" id="3.40.50.720">
    <property type="entry name" value="NAD(P)-binding Rossmann-like Domain"/>
    <property type="match status" value="1"/>
</dbReference>
<dbReference type="PANTHER" id="PTHR33303:SF2">
    <property type="entry name" value="COA-BINDING DOMAIN-CONTAINING PROTEIN"/>
    <property type="match status" value="1"/>
</dbReference>
<dbReference type="InterPro" id="IPR003781">
    <property type="entry name" value="CoA-bd"/>
</dbReference>
<dbReference type="EMBL" id="CAEZSD010000065">
    <property type="protein sequence ID" value="CAB4533847.1"/>
    <property type="molecule type" value="Genomic_DNA"/>
</dbReference>
<gene>
    <name evidence="2" type="ORF">UFOPK1399_00641</name>
</gene>